<reference evidence="2" key="1">
    <citation type="submission" date="2020-04" db="EMBL/GenBank/DDBJ databases">
        <authorList>
            <person name="Chiriac C."/>
            <person name="Salcher M."/>
            <person name="Ghai R."/>
            <person name="Kavagutti S V."/>
        </authorList>
    </citation>
    <scope>NUCLEOTIDE SEQUENCE</scope>
</reference>
<gene>
    <name evidence="2" type="ORF">UFOVP841_22</name>
</gene>
<feature type="compositionally biased region" description="Basic and acidic residues" evidence="1">
    <location>
        <begin position="1"/>
        <end position="11"/>
    </location>
</feature>
<proteinExistence type="predicted"/>
<organism evidence="2">
    <name type="scientific">uncultured Caudovirales phage</name>
    <dbReference type="NCBI Taxonomy" id="2100421"/>
    <lineage>
        <taxon>Viruses</taxon>
        <taxon>Duplodnaviria</taxon>
        <taxon>Heunggongvirae</taxon>
        <taxon>Uroviricota</taxon>
        <taxon>Caudoviricetes</taxon>
        <taxon>Peduoviridae</taxon>
        <taxon>Maltschvirus</taxon>
        <taxon>Maltschvirus maltsch</taxon>
    </lineage>
</organism>
<sequence length="127" mass="13723">MTTEKNSDLAVKKRAPFSKKSPSRGGARANAGRPKGSTTKVTLDDLMKNIELAAGQTYGEILAQNYVGAISRSDWNGVRDYDKAFMNKLLADKQEVAVTDTTDAVAQKQAAFAEALAKITQIARDTK</sequence>
<evidence type="ECO:0000313" key="2">
    <source>
        <dbReference type="EMBL" id="CAB4166103.1"/>
    </source>
</evidence>
<dbReference type="EMBL" id="LR796784">
    <property type="protein sequence ID" value="CAB4166103.1"/>
    <property type="molecule type" value="Genomic_DNA"/>
</dbReference>
<name>A0A6J5P3V9_9CAUD</name>
<protein>
    <submittedName>
        <fullName evidence="2">Uncharacterized protein</fullName>
    </submittedName>
</protein>
<feature type="region of interest" description="Disordered" evidence="1">
    <location>
        <begin position="1"/>
        <end position="39"/>
    </location>
</feature>
<evidence type="ECO:0000256" key="1">
    <source>
        <dbReference type="SAM" id="MobiDB-lite"/>
    </source>
</evidence>
<accession>A0A6J5P3V9</accession>